<accession>A0A5J9U2D1</accession>
<organism evidence="2 3">
    <name type="scientific">Eragrostis curvula</name>
    <name type="common">weeping love grass</name>
    <dbReference type="NCBI Taxonomy" id="38414"/>
    <lineage>
        <taxon>Eukaryota</taxon>
        <taxon>Viridiplantae</taxon>
        <taxon>Streptophyta</taxon>
        <taxon>Embryophyta</taxon>
        <taxon>Tracheophyta</taxon>
        <taxon>Spermatophyta</taxon>
        <taxon>Magnoliopsida</taxon>
        <taxon>Liliopsida</taxon>
        <taxon>Poales</taxon>
        <taxon>Poaceae</taxon>
        <taxon>PACMAD clade</taxon>
        <taxon>Chloridoideae</taxon>
        <taxon>Eragrostideae</taxon>
        <taxon>Eragrostidinae</taxon>
        <taxon>Eragrostis</taxon>
    </lineage>
</organism>
<dbReference type="EMBL" id="RWGY01000029">
    <property type="protein sequence ID" value="TVU17776.1"/>
    <property type="molecule type" value="Genomic_DNA"/>
</dbReference>
<name>A0A5J9U2D1_9POAL</name>
<reference evidence="2 3" key="1">
    <citation type="journal article" date="2019" name="Sci. Rep.">
        <title>A high-quality genome of Eragrostis curvula grass provides insights into Poaceae evolution and supports new strategies to enhance forage quality.</title>
        <authorList>
            <person name="Carballo J."/>
            <person name="Santos B.A.C.M."/>
            <person name="Zappacosta D."/>
            <person name="Garbus I."/>
            <person name="Selva J.P."/>
            <person name="Gallo C.A."/>
            <person name="Diaz A."/>
            <person name="Albertini E."/>
            <person name="Caccamo M."/>
            <person name="Echenique V."/>
        </authorList>
    </citation>
    <scope>NUCLEOTIDE SEQUENCE [LARGE SCALE GENOMIC DNA]</scope>
    <source>
        <strain evidence="3">cv. Victoria</strain>
        <tissue evidence="2">Leaf</tissue>
    </source>
</reference>
<dbReference type="AlphaFoldDB" id="A0A5J9U2D1"/>
<gene>
    <name evidence="2" type="ORF">EJB05_33832</name>
</gene>
<dbReference type="Gramene" id="TVU17776">
    <property type="protein sequence ID" value="TVU17776"/>
    <property type="gene ID" value="EJB05_33832"/>
</dbReference>
<proteinExistence type="predicted"/>
<sequence length="101" mass="11580">MDRFRGLRNKANIALFKASRSAESTQRVIDFFDSILKEDMENEESAEEISFGPLPAHFSGANQQSTCNVLNPRKIISKGAPPTNKRLRRLRENFQRGSQRR</sequence>
<dbReference type="OrthoDB" id="680388at2759"/>
<dbReference type="Proteomes" id="UP000324897">
    <property type="component" value="Chromosome 7"/>
</dbReference>
<feature type="non-terminal residue" evidence="2">
    <location>
        <position position="1"/>
    </location>
</feature>
<comment type="caution">
    <text evidence="2">The sequence shown here is derived from an EMBL/GenBank/DDBJ whole genome shotgun (WGS) entry which is preliminary data.</text>
</comment>
<evidence type="ECO:0000313" key="3">
    <source>
        <dbReference type="Proteomes" id="UP000324897"/>
    </source>
</evidence>
<feature type="region of interest" description="Disordered" evidence="1">
    <location>
        <begin position="74"/>
        <end position="101"/>
    </location>
</feature>
<protein>
    <submittedName>
        <fullName evidence="2">Uncharacterized protein</fullName>
    </submittedName>
</protein>
<evidence type="ECO:0000256" key="1">
    <source>
        <dbReference type="SAM" id="MobiDB-lite"/>
    </source>
</evidence>
<keyword evidence="3" id="KW-1185">Reference proteome</keyword>
<evidence type="ECO:0000313" key="2">
    <source>
        <dbReference type="EMBL" id="TVU17776.1"/>
    </source>
</evidence>